<evidence type="ECO:0000256" key="6">
    <source>
        <dbReference type="ARBA" id="ARBA00022729"/>
    </source>
</evidence>
<comment type="subcellular location">
    <subcellularLocation>
        <location evidence="1">Cell outer membrane</location>
        <topology evidence="1">Multi-pass membrane protein</topology>
    </subcellularLocation>
</comment>
<feature type="coiled-coil region" evidence="11">
    <location>
        <begin position="25"/>
        <end position="59"/>
    </location>
</feature>
<keyword evidence="4" id="KW-1134">Transmembrane beta strand</keyword>
<keyword evidence="10" id="KW-0998">Cell outer membrane</keyword>
<dbReference type="Pfam" id="PF13609">
    <property type="entry name" value="Porin_4"/>
    <property type="match status" value="1"/>
</dbReference>
<evidence type="ECO:0000256" key="11">
    <source>
        <dbReference type="SAM" id="Coils"/>
    </source>
</evidence>
<evidence type="ECO:0000259" key="13">
    <source>
        <dbReference type="Pfam" id="PF13609"/>
    </source>
</evidence>
<evidence type="ECO:0000256" key="10">
    <source>
        <dbReference type="ARBA" id="ARBA00023237"/>
    </source>
</evidence>
<feature type="signal peptide" evidence="12">
    <location>
        <begin position="1"/>
        <end position="22"/>
    </location>
</feature>
<proteinExistence type="predicted"/>
<dbReference type="InterPro" id="IPR050298">
    <property type="entry name" value="Gram-neg_bact_OMP"/>
</dbReference>
<dbReference type="Proteomes" id="UP001606134">
    <property type="component" value="Unassembled WGS sequence"/>
</dbReference>
<keyword evidence="15" id="KW-1185">Reference proteome</keyword>
<name>A0ABW7HCV1_9BURK</name>
<keyword evidence="5" id="KW-0812">Transmembrane</keyword>
<dbReference type="PANTHER" id="PTHR34501:SF9">
    <property type="entry name" value="MAJOR OUTER MEMBRANE PROTEIN P.IA"/>
    <property type="match status" value="1"/>
</dbReference>
<sequence>MKKTVLCMAVLAAFAGASPAFADELADLKAEIAAQKQAAAAQKARLDALEQKLANVQQSAAAPAAAPATTGTGSTLGGYKLGDGLSIGSANGFVTLYGLIDVSYVHTNHADANGSNVTSPRVAWFSGNRWGLFGSRKMGDSGLNVIFRLESEFESQTGNMDTDNVLFNRDAWVGVESKDFGKLTLGRQNAIARDPASSAIYGDPYGPAAPSTEEGGYSNNNNFKQLIFYAGSATGTRINNGVVWKKAFSNGLLAAVQYQFGGVPGDFSKGSTETVSLAYAGGSFNLAGFVTNANVAGLTNRTYSVGGNVQIGDVRLNSGVFHYTAEQGAAGALGKRTDNAYTLSAKWTPGGGPMDYALGYQNMKANNAAVNGSGNVLNAYANASGATAVATGSRSTLYTSASYHFDKITEVYAAMDYLKLKDGYKFGATNGAPNQTEFALGLRMKF</sequence>
<gene>
    <name evidence="14" type="ORF">ACG04R_13825</name>
</gene>
<evidence type="ECO:0000256" key="1">
    <source>
        <dbReference type="ARBA" id="ARBA00004571"/>
    </source>
</evidence>
<accession>A0ABW7HCV1</accession>
<comment type="subunit">
    <text evidence="2">Homotrimer.</text>
</comment>
<evidence type="ECO:0000256" key="7">
    <source>
        <dbReference type="ARBA" id="ARBA00023065"/>
    </source>
</evidence>
<comment type="caution">
    <text evidence="14">The sequence shown here is derived from an EMBL/GenBank/DDBJ whole genome shotgun (WGS) entry which is preliminary data.</text>
</comment>
<feature type="domain" description="Porin" evidence="13">
    <location>
        <begin position="88"/>
        <end position="422"/>
    </location>
</feature>
<evidence type="ECO:0000313" key="14">
    <source>
        <dbReference type="EMBL" id="MFG6487757.1"/>
    </source>
</evidence>
<evidence type="ECO:0000256" key="12">
    <source>
        <dbReference type="SAM" id="SignalP"/>
    </source>
</evidence>
<keyword evidence="3" id="KW-0813">Transport</keyword>
<evidence type="ECO:0000313" key="15">
    <source>
        <dbReference type="Proteomes" id="UP001606134"/>
    </source>
</evidence>
<keyword evidence="9" id="KW-0472">Membrane</keyword>
<reference evidence="14 15" key="1">
    <citation type="submission" date="2024-08" db="EMBL/GenBank/DDBJ databases">
        <authorList>
            <person name="Lu H."/>
        </authorList>
    </citation>
    <scope>NUCLEOTIDE SEQUENCE [LARGE SCALE GENOMIC DNA]</scope>
    <source>
        <strain evidence="14 15">BYS78W</strain>
    </source>
</reference>
<protein>
    <submittedName>
        <fullName evidence="14">Porin</fullName>
    </submittedName>
</protein>
<keyword evidence="11" id="KW-0175">Coiled coil</keyword>
<keyword evidence="6 12" id="KW-0732">Signal</keyword>
<dbReference type="InterPro" id="IPR033900">
    <property type="entry name" value="Gram_neg_porin_domain"/>
</dbReference>
<dbReference type="CDD" id="cd00342">
    <property type="entry name" value="gram_neg_porins"/>
    <property type="match status" value="1"/>
</dbReference>
<evidence type="ECO:0000256" key="4">
    <source>
        <dbReference type="ARBA" id="ARBA00022452"/>
    </source>
</evidence>
<evidence type="ECO:0000256" key="2">
    <source>
        <dbReference type="ARBA" id="ARBA00011233"/>
    </source>
</evidence>
<feature type="chain" id="PRO_5046834630" evidence="12">
    <location>
        <begin position="23"/>
        <end position="446"/>
    </location>
</feature>
<evidence type="ECO:0000256" key="3">
    <source>
        <dbReference type="ARBA" id="ARBA00022448"/>
    </source>
</evidence>
<dbReference type="Gene3D" id="2.40.160.10">
    <property type="entry name" value="Porin"/>
    <property type="match status" value="1"/>
</dbReference>
<evidence type="ECO:0000256" key="5">
    <source>
        <dbReference type="ARBA" id="ARBA00022692"/>
    </source>
</evidence>
<keyword evidence="8" id="KW-0626">Porin</keyword>
<keyword evidence="7" id="KW-0406">Ion transport</keyword>
<dbReference type="PANTHER" id="PTHR34501">
    <property type="entry name" value="PROTEIN YDDL-RELATED"/>
    <property type="match status" value="1"/>
</dbReference>
<evidence type="ECO:0000256" key="8">
    <source>
        <dbReference type="ARBA" id="ARBA00023114"/>
    </source>
</evidence>
<organism evidence="14 15">
    <name type="scientific">Pelomonas candidula</name>
    <dbReference type="NCBI Taxonomy" id="3299025"/>
    <lineage>
        <taxon>Bacteria</taxon>
        <taxon>Pseudomonadati</taxon>
        <taxon>Pseudomonadota</taxon>
        <taxon>Betaproteobacteria</taxon>
        <taxon>Burkholderiales</taxon>
        <taxon>Sphaerotilaceae</taxon>
        <taxon>Roseateles</taxon>
    </lineage>
</organism>
<dbReference type="InterPro" id="IPR023614">
    <property type="entry name" value="Porin_dom_sf"/>
</dbReference>
<dbReference type="RefSeq" id="WP_394411275.1">
    <property type="nucleotide sequence ID" value="NZ_JBIGIC010000006.1"/>
</dbReference>
<evidence type="ECO:0000256" key="9">
    <source>
        <dbReference type="ARBA" id="ARBA00023136"/>
    </source>
</evidence>
<dbReference type="SUPFAM" id="SSF56935">
    <property type="entry name" value="Porins"/>
    <property type="match status" value="1"/>
</dbReference>
<dbReference type="EMBL" id="JBIGIC010000006">
    <property type="protein sequence ID" value="MFG6487757.1"/>
    <property type="molecule type" value="Genomic_DNA"/>
</dbReference>